<dbReference type="AlphaFoldDB" id="A0AAV1EI69"/>
<keyword evidence="3" id="KW-1185">Reference proteome</keyword>
<proteinExistence type="predicted"/>
<feature type="region of interest" description="Disordered" evidence="1">
    <location>
        <begin position="25"/>
        <end position="48"/>
    </location>
</feature>
<reference evidence="2" key="1">
    <citation type="submission" date="2023-08" db="EMBL/GenBank/DDBJ databases">
        <authorList>
            <person name="Alioto T."/>
            <person name="Alioto T."/>
            <person name="Gomez Garrido J."/>
        </authorList>
    </citation>
    <scope>NUCLEOTIDE SEQUENCE</scope>
</reference>
<sequence length="106" mass="11572">MDRRPPPSIPEDNLTAATAKQGYSCTTIPPQHLSDRGRKSRASCFPARASQRQKREDCGLIGQQLRREAVKRVTAGGALSLIPLSRLPPRPVFCGGSFCVKIVETL</sequence>
<organism evidence="2 3">
    <name type="scientific">Xyrichtys novacula</name>
    <name type="common">Pearly razorfish</name>
    <name type="synonym">Hemipteronotus novacula</name>
    <dbReference type="NCBI Taxonomy" id="13765"/>
    <lineage>
        <taxon>Eukaryota</taxon>
        <taxon>Metazoa</taxon>
        <taxon>Chordata</taxon>
        <taxon>Craniata</taxon>
        <taxon>Vertebrata</taxon>
        <taxon>Euteleostomi</taxon>
        <taxon>Actinopterygii</taxon>
        <taxon>Neopterygii</taxon>
        <taxon>Teleostei</taxon>
        <taxon>Neoteleostei</taxon>
        <taxon>Acanthomorphata</taxon>
        <taxon>Eupercaria</taxon>
        <taxon>Labriformes</taxon>
        <taxon>Labridae</taxon>
        <taxon>Xyrichtys</taxon>
    </lineage>
</organism>
<dbReference type="EMBL" id="OY660864">
    <property type="protein sequence ID" value="CAJ1048432.1"/>
    <property type="molecule type" value="Genomic_DNA"/>
</dbReference>
<name>A0AAV1EI69_XYRNO</name>
<evidence type="ECO:0000256" key="1">
    <source>
        <dbReference type="SAM" id="MobiDB-lite"/>
    </source>
</evidence>
<evidence type="ECO:0000313" key="3">
    <source>
        <dbReference type="Proteomes" id="UP001178508"/>
    </source>
</evidence>
<protein>
    <submittedName>
        <fullName evidence="2">Uncharacterized protein</fullName>
    </submittedName>
</protein>
<accession>A0AAV1EI69</accession>
<gene>
    <name evidence="2" type="ORF">XNOV1_A004542</name>
</gene>
<evidence type="ECO:0000313" key="2">
    <source>
        <dbReference type="EMBL" id="CAJ1048432.1"/>
    </source>
</evidence>
<dbReference type="Proteomes" id="UP001178508">
    <property type="component" value="Chromosome 1"/>
</dbReference>